<sequence length="308" mass="35158">MPSTDADASHSFDLPLRGGDGLSQQRKTIIENALQKYRNRVLEINMATLEAAISDLETREIKPIEFWPSTPNLGPEELPKRRIERLEQDYGIRLEHPSDRSITSIRDFLSEDRGENLVRSCRLDGIVHGEVDIEAREAWIEKTEEQTRTAERTEVHPDGLPAELKYLMTLVRGICGNGLPEYRYFGELRQMKFLTDIDGEEAEGEEPRDSGFVTVPRTDEEISQGHLGDIQGEWDDHLLALAVGIGNSGFAAYCRKPEDTDDADRWRWKYGLWDPEFETALYDTVEEYLEFYADFNKQGEEDGNIAAA</sequence>
<evidence type="ECO:0000313" key="2">
    <source>
        <dbReference type="Proteomes" id="UP000799537"/>
    </source>
</evidence>
<dbReference type="GeneID" id="54566250"/>
<protein>
    <submittedName>
        <fullName evidence="1">Uncharacterized protein</fullName>
    </submittedName>
</protein>
<dbReference type="EMBL" id="ML993598">
    <property type="protein sequence ID" value="KAF2165983.1"/>
    <property type="molecule type" value="Genomic_DNA"/>
</dbReference>
<keyword evidence="2" id="KW-1185">Reference proteome</keyword>
<evidence type="ECO:0000313" key="1">
    <source>
        <dbReference type="EMBL" id="KAF2165983.1"/>
    </source>
</evidence>
<dbReference type="AlphaFoldDB" id="A0A6A6CH58"/>
<dbReference type="OrthoDB" id="5140754at2759"/>
<accession>A0A6A6CH58</accession>
<organism evidence="1 2">
    <name type="scientific">Zasmidium cellare ATCC 36951</name>
    <dbReference type="NCBI Taxonomy" id="1080233"/>
    <lineage>
        <taxon>Eukaryota</taxon>
        <taxon>Fungi</taxon>
        <taxon>Dikarya</taxon>
        <taxon>Ascomycota</taxon>
        <taxon>Pezizomycotina</taxon>
        <taxon>Dothideomycetes</taxon>
        <taxon>Dothideomycetidae</taxon>
        <taxon>Mycosphaerellales</taxon>
        <taxon>Mycosphaerellaceae</taxon>
        <taxon>Zasmidium</taxon>
    </lineage>
</organism>
<dbReference type="RefSeq" id="XP_033666872.1">
    <property type="nucleotide sequence ID" value="XM_033812978.1"/>
</dbReference>
<name>A0A6A6CH58_ZASCE</name>
<dbReference type="Proteomes" id="UP000799537">
    <property type="component" value="Unassembled WGS sequence"/>
</dbReference>
<reference evidence="1" key="1">
    <citation type="journal article" date="2020" name="Stud. Mycol.">
        <title>101 Dothideomycetes genomes: a test case for predicting lifestyles and emergence of pathogens.</title>
        <authorList>
            <person name="Haridas S."/>
            <person name="Albert R."/>
            <person name="Binder M."/>
            <person name="Bloem J."/>
            <person name="Labutti K."/>
            <person name="Salamov A."/>
            <person name="Andreopoulos B."/>
            <person name="Baker S."/>
            <person name="Barry K."/>
            <person name="Bills G."/>
            <person name="Bluhm B."/>
            <person name="Cannon C."/>
            <person name="Castanera R."/>
            <person name="Culley D."/>
            <person name="Daum C."/>
            <person name="Ezra D."/>
            <person name="Gonzalez J."/>
            <person name="Henrissat B."/>
            <person name="Kuo A."/>
            <person name="Liang C."/>
            <person name="Lipzen A."/>
            <person name="Lutzoni F."/>
            <person name="Magnuson J."/>
            <person name="Mondo S."/>
            <person name="Nolan M."/>
            <person name="Ohm R."/>
            <person name="Pangilinan J."/>
            <person name="Park H.-J."/>
            <person name="Ramirez L."/>
            <person name="Alfaro M."/>
            <person name="Sun H."/>
            <person name="Tritt A."/>
            <person name="Yoshinaga Y."/>
            <person name="Zwiers L.-H."/>
            <person name="Turgeon B."/>
            <person name="Goodwin S."/>
            <person name="Spatafora J."/>
            <person name="Crous P."/>
            <person name="Grigoriev I."/>
        </authorList>
    </citation>
    <scope>NUCLEOTIDE SEQUENCE</scope>
    <source>
        <strain evidence="1">ATCC 36951</strain>
    </source>
</reference>
<gene>
    <name evidence="1" type="ORF">M409DRAFT_55340</name>
</gene>
<proteinExistence type="predicted"/>